<dbReference type="Gene3D" id="3.90.1150.10">
    <property type="entry name" value="Aspartate Aminotransferase, domain 1"/>
    <property type="match status" value="1"/>
</dbReference>
<comment type="similarity">
    <text evidence="5">Belongs to the class-II pyridoxal-phosphate-dependent aminotransferase family. MalY/PatB cystathionine beta-lyase subfamily.</text>
</comment>
<evidence type="ECO:0000256" key="2">
    <source>
        <dbReference type="ARBA" id="ARBA00012224"/>
    </source>
</evidence>
<reference evidence="7 8" key="1">
    <citation type="submission" date="2021-05" db="EMBL/GenBank/DDBJ databases">
        <title>Fusibacter ferrireducens sp. nov., an anaerobic, sulfur- and Fe-reducing bacterium isolated from the mangrove sediment.</title>
        <authorList>
            <person name="Qiu D."/>
        </authorList>
    </citation>
    <scope>NUCLEOTIDE SEQUENCE [LARGE SCALE GENOMIC DNA]</scope>
    <source>
        <strain evidence="7 8">DSM 12116</strain>
    </source>
</reference>
<dbReference type="PANTHER" id="PTHR43525">
    <property type="entry name" value="PROTEIN MALY"/>
    <property type="match status" value="1"/>
</dbReference>
<gene>
    <name evidence="7" type="ORF">KHM83_13320</name>
</gene>
<dbReference type="InterPro" id="IPR015424">
    <property type="entry name" value="PyrdxlP-dep_Trfase"/>
</dbReference>
<sequence>MKYNFDQLISRHDTNAVKIDLHEEEIRDGALSLWVADMDFSCAEPIIEALHQRIDRKIFGYTRISGVCKEALIGWFDRRYQWRINSDDIIFSPGVVSAIGLLINLMTEPDDGIIVQNPVYYPFYSKIEKNGRRIVYNQLLYAEGRYEIDFEDLDRKLADPKNKGIIFCSPHNPVGRVWREDELKQLVSVCKKYNKWIICDEIHCDLTRVGVTHTPILKACPDYAENIVACVAPSKSFNLAGMQLSGIIIPNADLREQWKVKYKDGMEIIPGNPFSMVAFTTAYNECEDWLDQLRGYLDSNIDFVIDFVKREMPKAHVIYPEGTYLVWIDLNAYCSDYKELENLVRYKAKVILDEGFIFGNGGECFERINVASPKSVIEDCMYRIRDAVVADK</sequence>
<proteinExistence type="inferred from homology"/>
<evidence type="ECO:0000256" key="1">
    <source>
        <dbReference type="ARBA" id="ARBA00001933"/>
    </source>
</evidence>
<dbReference type="InterPro" id="IPR004839">
    <property type="entry name" value="Aminotransferase_I/II_large"/>
</dbReference>
<dbReference type="NCBIfam" id="TIGR04350">
    <property type="entry name" value="C_S_lyase_PatB"/>
    <property type="match status" value="1"/>
</dbReference>
<evidence type="ECO:0000256" key="3">
    <source>
        <dbReference type="ARBA" id="ARBA00022898"/>
    </source>
</evidence>
<keyword evidence="7" id="KW-0808">Transferase</keyword>
<dbReference type="InterPro" id="IPR015422">
    <property type="entry name" value="PyrdxlP-dep_Trfase_small"/>
</dbReference>
<dbReference type="Gene3D" id="3.40.640.10">
    <property type="entry name" value="Type I PLP-dependent aspartate aminotransferase-like (Major domain)"/>
    <property type="match status" value="1"/>
</dbReference>
<protein>
    <recommendedName>
        <fullName evidence="2">cysteine-S-conjugate beta-lyase</fullName>
        <ecNumber evidence="2">4.4.1.13</ecNumber>
    </recommendedName>
</protein>
<dbReference type="SUPFAM" id="SSF53383">
    <property type="entry name" value="PLP-dependent transferases"/>
    <property type="match status" value="1"/>
</dbReference>
<feature type="domain" description="Aminotransferase class I/classII large" evidence="6">
    <location>
        <begin position="44"/>
        <end position="372"/>
    </location>
</feature>
<evidence type="ECO:0000256" key="5">
    <source>
        <dbReference type="ARBA" id="ARBA00037974"/>
    </source>
</evidence>
<name>A0ABS5PR82_9FIRM</name>
<keyword evidence="8" id="KW-1185">Reference proteome</keyword>
<evidence type="ECO:0000313" key="8">
    <source>
        <dbReference type="Proteomes" id="UP000746471"/>
    </source>
</evidence>
<evidence type="ECO:0000256" key="4">
    <source>
        <dbReference type="ARBA" id="ARBA00023239"/>
    </source>
</evidence>
<dbReference type="EMBL" id="JAHBCL010000023">
    <property type="protein sequence ID" value="MBS7527660.1"/>
    <property type="molecule type" value="Genomic_DNA"/>
</dbReference>
<dbReference type="GO" id="GO:0008483">
    <property type="term" value="F:transaminase activity"/>
    <property type="evidence" value="ECO:0007669"/>
    <property type="project" value="UniProtKB-KW"/>
</dbReference>
<dbReference type="InterPro" id="IPR015421">
    <property type="entry name" value="PyrdxlP-dep_Trfase_major"/>
</dbReference>
<dbReference type="Pfam" id="PF00155">
    <property type="entry name" value="Aminotran_1_2"/>
    <property type="match status" value="1"/>
</dbReference>
<accession>A0ABS5PR82</accession>
<dbReference type="PANTHER" id="PTHR43525:SF1">
    <property type="entry name" value="PROTEIN MALY"/>
    <property type="match status" value="1"/>
</dbReference>
<keyword evidence="4" id="KW-0456">Lyase</keyword>
<dbReference type="InterPro" id="IPR051798">
    <property type="entry name" value="Class-II_PLP-Dep_Aminotrans"/>
</dbReference>
<organism evidence="7 8">
    <name type="scientific">Fusibacter paucivorans</name>
    <dbReference type="NCBI Taxonomy" id="76009"/>
    <lineage>
        <taxon>Bacteria</taxon>
        <taxon>Bacillati</taxon>
        <taxon>Bacillota</taxon>
        <taxon>Clostridia</taxon>
        <taxon>Eubacteriales</taxon>
        <taxon>Eubacteriales Family XII. Incertae Sedis</taxon>
        <taxon>Fusibacter</taxon>
    </lineage>
</organism>
<comment type="caution">
    <text evidence="7">The sequence shown here is derived from an EMBL/GenBank/DDBJ whole genome shotgun (WGS) entry which is preliminary data.</text>
</comment>
<dbReference type="RefSeq" id="WP_213237521.1">
    <property type="nucleotide sequence ID" value="NZ_JAHBCL010000023.1"/>
</dbReference>
<evidence type="ECO:0000259" key="6">
    <source>
        <dbReference type="Pfam" id="PF00155"/>
    </source>
</evidence>
<dbReference type="EC" id="4.4.1.13" evidence="2"/>
<evidence type="ECO:0000313" key="7">
    <source>
        <dbReference type="EMBL" id="MBS7527660.1"/>
    </source>
</evidence>
<dbReference type="CDD" id="cd00609">
    <property type="entry name" value="AAT_like"/>
    <property type="match status" value="1"/>
</dbReference>
<dbReference type="InterPro" id="IPR027619">
    <property type="entry name" value="C-S_lyase_PatB-like"/>
</dbReference>
<keyword evidence="3" id="KW-0663">Pyridoxal phosphate</keyword>
<dbReference type="Proteomes" id="UP000746471">
    <property type="component" value="Unassembled WGS sequence"/>
</dbReference>
<keyword evidence="7" id="KW-0032">Aminotransferase</keyword>
<comment type="cofactor">
    <cofactor evidence="1">
        <name>pyridoxal 5'-phosphate</name>
        <dbReference type="ChEBI" id="CHEBI:597326"/>
    </cofactor>
</comment>